<evidence type="ECO:0000313" key="3">
    <source>
        <dbReference type="Proteomes" id="UP000507470"/>
    </source>
</evidence>
<evidence type="ECO:0000256" key="1">
    <source>
        <dbReference type="SAM" id="Phobius"/>
    </source>
</evidence>
<reference evidence="2 3" key="1">
    <citation type="submission" date="2020-06" db="EMBL/GenBank/DDBJ databases">
        <authorList>
            <person name="Li R."/>
            <person name="Bekaert M."/>
        </authorList>
    </citation>
    <scope>NUCLEOTIDE SEQUENCE [LARGE SCALE GENOMIC DNA]</scope>
    <source>
        <strain evidence="3">wild</strain>
    </source>
</reference>
<gene>
    <name evidence="2" type="ORF">MCOR_26572</name>
</gene>
<accession>A0A6J8C7Z0</accession>
<dbReference type="EMBL" id="CACVKT020004791">
    <property type="protein sequence ID" value="CAC5391566.1"/>
    <property type="molecule type" value="Genomic_DNA"/>
</dbReference>
<dbReference type="AlphaFoldDB" id="A0A6J8C7Z0"/>
<protein>
    <submittedName>
        <fullName evidence="2">Uncharacterized protein</fullName>
    </submittedName>
</protein>
<organism evidence="2 3">
    <name type="scientific">Mytilus coruscus</name>
    <name type="common">Sea mussel</name>
    <dbReference type="NCBI Taxonomy" id="42192"/>
    <lineage>
        <taxon>Eukaryota</taxon>
        <taxon>Metazoa</taxon>
        <taxon>Spiralia</taxon>
        <taxon>Lophotrochozoa</taxon>
        <taxon>Mollusca</taxon>
        <taxon>Bivalvia</taxon>
        <taxon>Autobranchia</taxon>
        <taxon>Pteriomorphia</taxon>
        <taxon>Mytilida</taxon>
        <taxon>Mytiloidea</taxon>
        <taxon>Mytilidae</taxon>
        <taxon>Mytilinae</taxon>
        <taxon>Mytilus</taxon>
    </lineage>
</organism>
<proteinExistence type="predicted"/>
<sequence length="319" mass="35037">MRSRTACSMHDQLVKDNTVVPINDVTGMLSTSSIQPENSSTTDSQGPMLAVFQPPISSDPNINTPSDERSDMKIFGIIVLVALLMVASVTMPVAASRRYSKGYKGSHSSGGHSGHGGKYHGYHSFTFKLDSAVEQCFDMAPTCFLTTGNNPGYTIGIKKIDEHYYDMDSHNRDDKGLSLPLGKAVVLQFNPFEQLVKYIKDICHSLSNTDMQYELTPIVIRKASVLAPLTIPQPTDDTNEINQNNPSPQCFEPADIEHVADDNPLPDSDISVDGGRTDSNVQQNFDAIVVGNSDPLLLTDDQKHMLICNRMPEPTFKFP</sequence>
<name>A0A6J8C7Z0_MYTCO</name>
<dbReference type="Proteomes" id="UP000507470">
    <property type="component" value="Unassembled WGS sequence"/>
</dbReference>
<evidence type="ECO:0000313" key="2">
    <source>
        <dbReference type="EMBL" id="CAC5391566.1"/>
    </source>
</evidence>
<keyword evidence="1" id="KW-0472">Membrane</keyword>
<keyword evidence="1" id="KW-0812">Transmembrane</keyword>
<feature type="transmembrane region" description="Helical" evidence="1">
    <location>
        <begin position="74"/>
        <end position="95"/>
    </location>
</feature>
<keyword evidence="1" id="KW-1133">Transmembrane helix</keyword>
<keyword evidence="3" id="KW-1185">Reference proteome</keyword>